<dbReference type="NCBIfam" id="TIGR02937">
    <property type="entry name" value="sigma70-ECF"/>
    <property type="match status" value="1"/>
</dbReference>
<dbReference type="InterPro" id="IPR036388">
    <property type="entry name" value="WH-like_DNA-bd_sf"/>
</dbReference>
<organism evidence="7 8">
    <name type="scientific">Silvanigrella aquatica</name>
    <dbReference type="NCBI Taxonomy" id="1915309"/>
    <lineage>
        <taxon>Bacteria</taxon>
        <taxon>Pseudomonadati</taxon>
        <taxon>Bdellovibrionota</taxon>
        <taxon>Oligoflexia</taxon>
        <taxon>Silvanigrellales</taxon>
        <taxon>Silvanigrellaceae</taxon>
        <taxon>Silvanigrella</taxon>
    </lineage>
</organism>
<accession>A0A1L4CXQ7</accession>
<evidence type="ECO:0000256" key="3">
    <source>
        <dbReference type="ARBA" id="ARBA00023082"/>
    </source>
</evidence>
<evidence type="ECO:0000259" key="6">
    <source>
        <dbReference type="Pfam" id="PF08281"/>
    </source>
</evidence>
<dbReference type="Pfam" id="PF08281">
    <property type="entry name" value="Sigma70_r4_2"/>
    <property type="match status" value="1"/>
</dbReference>
<dbReference type="OrthoDB" id="9782108at2"/>
<dbReference type="SUPFAM" id="SSF88946">
    <property type="entry name" value="Sigma2 domain of RNA polymerase sigma factors"/>
    <property type="match status" value="1"/>
</dbReference>
<dbReference type="GO" id="GO:0003677">
    <property type="term" value="F:DNA binding"/>
    <property type="evidence" value="ECO:0007669"/>
    <property type="project" value="UniProtKB-KW"/>
</dbReference>
<dbReference type="SUPFAM" id="SSF88659">
    <property type="entry name" value="Sigma3 and sigma4 domains of RNA polymerase sigma factors"/>
    <property type="match status" value="1"/>
</dbReference>
<evidence type="ECO:0000256" key="5">
    <source>
        <dbReference type="ARBA" id="ARBA00023163"/>
    </source>
</evidence>
<comment type="similarity">
    <text evidence="1">Belongs to the sigma-70 factor family. ECF subfamily.</text>
</comment>
<keyword evidence="8" id="KW-1185">Reference proteome</keyword>
<dbReference type="AlphaFoldDB" id="A0A1L4CXQ7"/>
<dbReference type="Gene3D" id="1.10.10.10">
    <property type="entry name" value="Winged helix-like DNA-binding domain superfamily/Winged helix DNA-binding domain"/>
    <property type="match status" value="1"/>
</dbReference>
<evidence type="ECO:0000313" key="7">
    <source>
        <dbReference type="EMBL" id="APJ02729.1"/>
    </source>
</evidence>
<dbReference type="STRING" id="1915309.AXG55_01825"/>
<dbReference type="KEGG" id="saqi:AXG55_01825"/>
<dbReference type="InterPro" id="IPR013325">
    <property type="entry name" value="RNA_pol_sigma_r2"/>
</dbReference>
<protein>
    <recommendedName>
        <fullName evidence="6">RNA polymerase sigma factor 70 region 4 type 2 domain-containing protein</fullName>
    </recommendedName>
</protein>
<dbReference type="EMBL" id="CP017834">
    <property type="protein sequence ID" value="APJ02729.1"/>
    <property type="molecule type" value="Genomic_DNA"/>
</dbReference>
<name>A0A1L4CXQ7_9BACT</name>
<dbReference type="InterPro" id="IPR039425">
    <property type="entry name" value="RNA_pol_sigma-70-like"/>
</dbReference>
<dbReference type="Gene3D" id="1.10.1740.10">
    <property type="match status" value="1"/>
</dbReference>
<evidence type="ECO:0000256" key="4">
    <source>
        <dbReference type="ARBA" id="ARBA00023125"/>
    </source>
</evidence>
<evidence type="ECO:0000256" key="2">
    <source>
        <dbReference type="ARBA" id="ARBA00023015"/>
    </source>
</evidence>
<dbReference type="Proteomes" id="UP000184731">
    <property type="component" value="Chromosome"/>
</dbReference>
<dbReference type="InterPro" id="IPR013249">
    <property type="entry name" value="RNA_pol_sigma70_r4_t2"/>
</dbReference>
<feature type="domain" description="RNA polymerase sigma factor 70 region 4 type 2" evidence="6">
    <location>
        <begin position="136"/>
        <end position="186"/>
    </location>
</feature>
<reference evidence="7 8" key="1">
    <citation type="submission" date="2016-10" db="EMBL/GenBank/DDBJ databases">
        <title>Silvanigrella aquatica sp. nov., isolated from a freshwater lake located in the Black Forest, Germany, description of Silvanigrellaceae fam. nov., Silvanigrellales ord. nov., reclassification of the order Bdellovibrionales in the class Oligoflexia, reclassification of the families Bacteriovoracaceae and Halobacteriovoraceae in the new order Bacteriovoracales ord. nov., and reclassification of the family Pseudobacteriovoracaceae in the order Oligoflexiales.</title>
        <authorList>
            <person name="Hahn M.W."/>
            <person name="Schmidt J."/>
            <person name="Koll U."/>
            <person name="Rohde M."/>
            <person name="Verbag S."/>
            <person name="Pitt A."/>
            <person name="Nakai R."/>
            <person name="Naganuma T."/>
            <person name="Lang E."/>
        </authorList>
    </citation>
    <scope>NUCLEOTIDE SEQUENCE [LARGE SCALE GENOMIC DNA]</scope>
    <source>
        <strain evidence="7 8">MWH-Nonnen-W8red</strain>
    </source>
</reference>
<dbReference type="InterPro" id="IPR014284">
    <property type="entry name" value="RNA_pol_sigma-70_dom"/>
</dbReference>
<dbReference type="GO" id="GO:0016987">
    <property type="term" value="F:sigma factor activity"/>
    <property type="evidence" value="ECO:0007669"/>
    <property type="project" value="UniProtKB-KW"/>
</dbReference>
<dbReference type="GO" id="GO:0006352">
    <property type="term" value="P:DNA-templated transcription initiation"/>
    <property type="evidence" value="ECO:0007669"/>
    <property type="project" value="InterPro"/>
</dbReference>
<keyword evidence="4" id="KW-0238">DNA-binding</keyword>
<dbReference type="PANTHER" id="PTHR43133:SF8">
    <property type="entry name" value="RNA POLYMERASE SIGMA FACTOR HI_1459-RELATED"/>
    <property type="match status" value="1"/>
</dbReference>
<evidence type="ECO:0000313" key="8">
    <source>
        <dbReference type="Proteomes" id="UP000184731"/>
    </source>
</evidence>
<dbReference type="PANTHER" id="PTHR43133">
    <property type="entry name" value="RNA POLYMERASE ECF-TYPE SIGMA FACTO"/>
    <property type="match status" value="1"/>
</dbReference>
<dbReference type="InterPro" id="IPR013324">
    <property type="entry name" value="RNA_pol_sigma_r3/r4-like"/>
</dbReference>
<keyword evidence="5" id="KW-0804">Transcription</keyword>
<keyword evidence="3" id="KW-0731">Sigma factor</keyword>
<evidence type="ECO:0000256" key="1">
    <source>
        <dbReference type="ARBA" id="ARBA00010641"/>
    </source>
</evidence>
<keyword evidence="2" id="KW-0805">Transcription regulation</keyword>
<dbReference type="RefSeq" id="WP_148696442.1">
    <property type="nucleotide sequence ID" value="NZ_CP017834.1"/>
</dbReference>
<gene>
    <name evidence="7" type="ORF">AXG55_01825</name>
</gene>
<sequence>MQNKLIYNFNSIEFIEKLRKKEHQAFNSLVNEYTEQIYRAALGLGFNQNDSKELTQIVWTTLYEVLPEFKGKSHIRTFIFGIFYNKACELRREQKKYQGTAIDEIINEQFDDNGKWTKPPIDPETFLLRAENKEFIEKCVNSLPKNLKMAFSLKEIEEKKNSEICKILNVSYTNLGVLICRAKNKLREIIGKKLKRDWKKFPKKNCCLPRKKELNCK</sequence>
<proteinExistence type="inferred from homology"/>